<keyword evidence="4 6" id="KW-1133">Transmembrane helix</keyword>
<dbReference type="Proteomes" id="UP000234882">
    <property type="component" value="Chromosome"/>
</dbReference>
<keyword evidence="5 6" id="KW-0472">Membrane</keyword>
<keyword evidence="3 6" id="KW-0812">Transmembrane</keyword>
<dbReference type="InterPro" id="IPR011743">
    <property type="entry name" value="Caa3_sub_IV"/>
</dbReference>
<evidence type="ECO:0000256" key="5">
    <source>
        <dbReference type="ARBA" id="ARBA00023136"/>
    </source>
</evidence>
<evidence type="ECO:0000256" key="6">
    <source>
        <dbReference type="SAM" id="Phobius"/>
    </source>
</evidence>
<accession>A0A2K9MHA9</accession>
<dbReference type="EMBL" id="CP025583">
    <property type="protein sequence ID" value="AUM75031.1"/>
    <property type="molecule type" value="Genomic_DNA"/>
</dbReference>
<dbReference type="InterPro" id="IPR005171">
    <property type="entry name" value="Cyt_c_oxidase_su4_prok"/>
</dbReference>
<dbReference type="KEGG" id="paru:CYR75_12725"/>
<protein>
    <submittedName>
        <fullName evidence="7">Oxidase</fullName>
    </submittedName>
</protein>
<keyword evidence="8" id="KW-1185">Reference proteome</keyword>
<evidence type="ECO:0000256" key="2">
    <source>
        <dbReference type="ARBA" id="ARBA00022475"/>
    </source>
</evidence>
<evidence type="ECO:0000256" key="1">
    <source>
        <dbReference type="ARBA" id="ARBA00004651"/>
    </source>
</evidence>
<dbReference type="AlphaFoldDB" id="A0A2K9MHA9"/>
<reference evidence="8" key="1">
    <citation type="submission" date="2017-12" db="EMBL/GenBank/DDBJ databases">
        <title>Genomic analysis of Paracoccus sp. CBA4604.</title>
        <authorList>
            <person name="Roh S.W."/>
            <person name="Kim J.Y."/>
            <person name="Kim J.S."/>
        </authorList>
    </citation>
    <scope>NUCLEOTIDE SEQUENCE [LARGE SCALE GENOMIC DNA]</scope>
    <source>
        <strain evidence="8">CBA4604</strain>
    </source>
</reference>
<dbReference type="GO" id="GO:0005886">
    <property type="term" value="C:plasma membrane"/>
    <property type="evidence" value="ECO:0007669"/>
    <property type="project" value="UniProtKB-SubCell"/>
</dbReference>
<evidence type="ECO:0000313" key="8">
    <source>
        <dbReference type="Proteomes" id="UP000234882"/>
    </source>
</evidence>
<evidence type="ECO:0000313" key="7">
    <source>
        <dbReference type="EMBL" id="AUM75031.1"/>
    </source>
</evidence>
<feature type="transmembrane region" description="Helical" evidence="6">
    <location>
        <begin position="34"/>
        <end position="51"/>
    </location>
</feature>
<sequence length="110" mass="11900">MTLRRAILTWLALGLLLAATVALAHVPMGAANIVVSLGIAAAKAALIMLVYMKLLRGRPLNRLAAGVLILWLSIMFGLTFTDYLTRPEIVERTVDTPVNPAPRVPDLSVR</sequence>
<dbReference type="RefSeq" id="WP_101500376.1">
    <property type="nucleotide sequence ID" value="NZ_CP025583.1"/>
</dbReference>
<comment type="subcellular location">
    <subcellularLocation>
        <location evidence="1">Cell membrane</location>
        <topology evidence="1">Multi-pass membrane protein</topology>
    </subcellularLocation>
</comment>
<feature type="transmembrane region" description="Helical" evidence="6">
    <location>
        <begin position="63"/>
        <end position="81"/>
    </location>
</feature>
<name>A0A2K9MHA9_9RHOB</name>
<keyword evidence="2" id="KW-1003">Cell membrane</keyword>
<proteinExistence type="predicted"/>
<dbReference type="Pfam" id="PF03626">
    <property type="entry name" value="COX4_pro"/>
    <property type="match status" value="1"/>
</dbReference>
<dbReference type="NCBIfam" id="TIGR02229">
    <property type="entry name" value="caa3_sub_IV"/>
    <property type="match status" value="1"/>
</dbReference>
<dbReference type="OrthoDB" id="7274139at2"/>
<evidence type="ECO:0000256" key="4">
    <source>
        <dbReference type="ARBA" id="ARBA00022989"/>
    </source>
</evidence>
<evidence type="ECO:0000256" key="3">
    <source>
        <dbReference type="ARBA" id="ARBA00022692"/>
    </source>
</evidence>
<gene>
    <name evidence="7" type="ORF">CYR75_12725</name>
</gene>
<organism evidence="7 8">
    <name type="scientific">Paracoccus jeotgali</name>
    <dbReference type="NCBI Taxonomy" id="2065379"/>
    <lineage>
        <taxon>Bacteria</taxon>
        <taxon>Pseudomonadati</taxon>
        <taxon>Pseudomonadota</taxon>
        <taxon>Alphaproteobacteria</taxon>
        <taxon>Rhodobacterales</taxon>
        <taxon>Paracoccaceae</taxon>
        <taxon>Paracoccus</taxon>
    </lineage>
</organism>